<dbReference type="InterPro" id="IPR001763">
    <property type="entry name" value="Rhodanese-like_dom"/>
</dbReference>
<name>A0A191ZKF4_9GAMM</name>
<evidence type="ECO:0000313" key="5">
    <source>
        <dbReference type="Proteomes" id="UP000078596"/>
    </source>
</evidence>
<dbReference type="EMBL" id="CP016027">
    <property type="protein sequence ID" value="ANJ68328.1"/>
    <property type="molecule type" value="Genomic_DNA"/>
</dbReference>
<dbReference type="PANTHER" id="PTHR11364:SF27">
    <property type="entry name" value="SULFURTRANSFERASE"/>
    <property type="match status" value="1"/>
</dbReference>
<organism evidence="4 5">
    <name type="scientific">Halothiobacillus diazotrophicus</name>
    <dbReference type="NCBI Taxonomy" id="1860122"/>
    <lineage>
        <taxon>Bacteria</taxon>
        <taxon>Pseudomonadati</taxon>
        <taxon>Pseudomonadota</taxon>
        <taxon>Gammaproteobacteria</taxon>
        <taxon>Chromatiales</taxon>
        <taxon>Halothiobacillaceae</taxon>
        <taxon>Halothiobacillus</taxon>
    </lineage>
</organism>
<feature type="domain" description="Rhodanese" evidence="3">
    <location>
        <begin position="190"/>
        <end position="306"/>
    </location>
</feature>
<dbReference type="AlphaFoldDB" id="A0A191ZKF4"/>
<dbReference type="InterPro" id="IPR045078">
    <property type="entry name" value="TST/MPST-like"/>
</dbReference>
<dbReference type="Pfam" id="PF00581">
    <property type="entry name" value="Rhodanese"/>
    <property type="match status" value="2"/>
</dbReference>
<evidence type="ECO:0000313" key="4">
    <source>
        <dbReference type="EMBL" id="ANJ68328.1"/>
    </source>
</evidence>
<keyword evidence="2" id="KW-0677">Repeat</keyword>
<accession>A0A191ZKF4</accession>
<dbReference type="KEGG" id="haz:A9404_06620"/>
<dbReference type="InterPro" id="IPR036873">
    <property type="entry name" value="Rhodanese-like_dom_sf"/>
</dbReference>
<evidence type="ECO:0000256" key="2">
    <source>
        <dbReference type="ARBA" id="ARBA00022737"/>
    </source>
</evidence>
<dbReference type="GO" id="GO:0004792">
    <property type="term" value="F:thiosulfate-cyanide sulfurtransferase activity"/>
    <property type="evidence" value="ECO:0007669"/>
    <property type="project" value="TreeGrafter"/>
</dbReference>
<dbReference type="PROSITE" id="PS50206">
    <property type="entry name" value="RHODANESE_3"/>
    <property type="match status" value="2"/>
</dbReference>
<dbReference type="Gene3D" id="3.40.250.10">
    <property type="entry name" value="Rhodanese-like domain"/>
    <property type="match status" value="2"/>
</dbReference>
<dbReference type="PANTHER" id="PTHR11364">
    <property type="entry name" value="THIOSULFATE SULFERTANSFERASE"/>
    <property type="match status" value="1"/>
</dbReference>
<protein>
    <recommendedName>
        <fullName evidence="3">Rhodanese domain-containing protein</fullName>
    </recommendedName>
</protein>
<proteinExistence type="predicted"/>
<keyword evidence="5" id="KW-1185">Reference proteome</keyword>
<keyword evidence="1" id="KW-0808">Transferase</keyword>
<evidence type="ECO:0000259" key="3">
    <source>
        <dbReference type="PROSITE" id="PS50206"/>
    </source>
</evidence>
<dbReference type="CDD" id="cd01448">
    <property type="entry name" value="TST_Repeat_1"/>
    <property type="match status" value="1"/>
</dbReference>
<feature type="domain" description="Rhodanese" evidence="3">
    <location>
        <begin position="49"/>
        <end position="158"/>
    </location>
</feature>
<dbReference type="STRING" id="1860122.A9404_06620"/>
<dbReference type="Proteomes" id="UP000078596">
    <property type="component" value="Chromosome"/>
</dbReference>
<sequence>MGAQSAFALEVPGPLVDPAWLNAHLNDVKVLQVSGPLKAFTTAPEIKKEDGKTVVMDVSGHIPGASFVDFKKIRVTKDVDGKKVKGMIPDKAAFEALAQSWGVNKDEPIVIVPKGLSTGDVDEATRLYWQFKYYGQKNMAILNGGMAQWLADGMPVATDNPDVKPGDWVAKGEDKKILATYKEVKHAVDHPGSVQLADARPANQYMGVFTKKGEKSGHLEGAKNMSPDLLTTADGASARFLPKASYVSMMKKVGLSPNKSTIDYCNTGHLASGLWFVTHEIVGDKKARLYDGSLVEYSMYDGAKTVDTAKLGK</sequence>
<evidence type="ECO:0000256" key="1">
    <source>
        <dbReference type="ARBA" id="ARBA00022679"/>
    </source>
</evidence>
<gene>
    <name evidence="4" type="ORF">A9404_06620</name>
</gene>
<dbReference type="SUPFAM" id="SSF52821">
    <property type="entry name" value="Rhodanese/Cell cycle control phosphatase"/>
    <property type="match status" value="2"/>
</dbReference>
<reference evidence="4 5" key="1">
    <citation type="submission" date="2016-06" db="EMBL/GenBank/DDBJ databases">
        <title>Insight into the functional genes involving in sulfur oxidation in Pearl River water.</title>
        <authorList>
            <person name="Luo J."/>
            <person name="Tan X."/>
            <person name="Lin W."/>
        </authorList>
    </citation>
    <scope>NUCLEOTIDE SEQUENCE [LARGE SCALE GENOMIC DNA]</scope>
    <source>
        <strain evidence="4 5">LS2</strain>
    </source>
</reference>
<dbReference type="SMART" id="SM00450">
    <property type="entry name" value="RHOD"/>
    <property type="match status" value="2"/>
</dbReference>